<evidence type="ECO:0000259" key="17">
    <source>
        <dbReference type="Pfam" id="PF23953"/>
    </source>
</evidence>
<dbReference type="PANTHER" id="PTHR19876">
    <property type="entry name" value="COATOMER"/>
    <property type="match status" value="1"/>
</dbReference>
<dbReference type="SMART" id="SM00320">
    <property type="entry name" value="WD40"/>
    <property type="match status" value="6"/>
</dbReference>
<evidence type="ECO:0000256" key="14">
    <source>
        <dbReference type="PROSITE-ProRule" id="PRU00221"/>
    </source>
</evidence>
<dbReference type="GO" id="GO:0000139">
    <property type="term" value="C:Golgi membrane"/>
    <property type="evidence" value="ECO:0007669"/>
    <property type="project" value="UniProtKB-SubCell"/>
</dbReference>
<evidence type="ECO:0000256" key="5">
    <source>
        <dbReference type="ARBA" id="ARBA00022574"/>
    </source>
</evidence>
<evidence type="ECO:0000256" key="9">
    <source>
        <dbReference type="ARBA" id="ARBA00023034"/>
    </source>
</evidence>
<protein>
    <recommendedName>
        <fullName evidence="13">Coatomer subunit beta'</fullName>
    </recommendedName>
</protein>
<feature type="compositionally biased region" description="Low complexity" evidence="15">
    <location>
        <begin position="338"/>
        <end position="360"/>
    </location>
</feature>
<keyword evidence="9 13" id="KW-0333">Golgi apparatus</keyword>
<organism evidence="18 19">
    <name type="scientific">Naegleria fowleri</name>
    <name type="common">Brain eating amoeba</name>
    <dbReference type="NCBI Taxonomy" id="5763"/>
    <lineage>
        <taxon>Eukaryota</taxon>
        <taxon>Discoba</taxon>
        <taxon>Heterolobosea</taxon>
        <taxon>Tetramitia</taxon>
        <taxon>Eutetramitia</taxon>
        <taxon>Vahlkampfiidae</taxon>
        <taxon>Naegleria</taxon>
    </lineage>
</organism>
<dbReference type="GO" id="GO:0006891">
    <property type="term" value="P:intra-Golgi vesicle-mediated transport"/>
    <property type="evidence" value="ECO:0007669"/>
    <property type="project" value="TreeGrafter"/>
</dbReference>
<dbReference type="InterPro" id="IPR006692">
    <property type="entry name" value="Beta-prop_COPA/B_2nd"/>
</dbReference>
<dbReference type="GO" id="GO:0006888">
    <property type="term" value="P:endoplasmic reticulum to Golgi vesicle-mediated transport"/>
    <property type="evidence" value="ECO:0007669"/>
    <property type="project" value="TreeGrafter"/>
</dbReference>
<dbReference type="AlphaFoldDB" id="A0A6A5BRB5"/>
<keyword evidence="5 14" id="KW-0853">WD repeat</keyword>
<keyword evidence="3 13" id="KW-0813">Transport</keyword>
<dbReference type="FunFam" id="1.25.40.470:FF:000001">
    <property type="entry name" value="Coatomer subunit beta"/>
    <property type="match status" value="1"/>
</dbReference>
<dbReference type="CDD" id="cd22947">
    <property type="entry name" value="Coatomer_WDAD_beta-like"/>
    <property type="match status" value="1"/>
</dbReference>
<dbReference type="PROSITE" id="PS50082">
    <property type="entry name" value="WD_REPEATS_2"/>
    <property type="match status" value="4"/>
</dbReference>
<dbReference type="InterPro" id="IPR056176">
    <property type="entry name" value="TPR_COPA_B"/>
</dbReference>
<dbReference type="InterPro" id="IPR036322">
    <property type="entry name" value="WD40_repeat_dom_sf"/>
</dbReference>
<evidence type="ECO:0000256" key="13">
    <source>
        <dbReference type="PIRNR" id="PIRNR005567"/>
    </source>
</evidence>
<dbReference type="FunFam" id="2.130.10.10:FF:000016">
    <property type="entry name" value="Coatomer alpha subunit, putative"/>
    <property type="match status" value="1"/>
</dbReference>
<feature type="repeat" description="WD" evidence="14">
    <location>
        <begin position="225"/>
        <end position="266"/>
    </location>
</feature>
<dbReference type="PANTHER" id="PTHR19876:SF2">
    <property type="entry name" value="COATOMER SUBUNIT BETA"/>
    <property type="match status" value="1"/>
</dbReference>
<keyword evidence="19" id="KW-1185">Reference proteome</keyword>
<evidence type="ECO:0000256" key="8">
    <source>
        <dbReference type="ARBA" id="ARBA00022927"/>
    </source>
</evidence>
<keyword evidence="6" id="KW-0677">Repeat</keyword>
<evidence type="ECO:0000256" key="3">
    <source>
        <dbReference type="ARBA" id="ARBA00022448"/>
    </source>
</evidence>
<dbReference type="InterPro" id="IPR001680">
    <property type="entry name" value="WD40_rpt"/>
</dbReference>
<evidence type="ECO:0000256" key="11">
    <source>
        <dbReference type="ARBA" id="ARBA00023329"/>
    </source>
</evidence>
<name>A0A6A5BRB5_NAEFO</name>
<dbReference type="Pfam" id="PF00400">
    <property type="entry name" value="WD40"/>
    <property type="match status" value="6"/>
</dbReference>
<dbReference type="GO" id="GO:0005198">
    <property type="term" value="F:structural molecule activity"/>
    <property type="evidence" value="ECO:0007669"/>
    <property type="project" value="UniProtKB-UniRule"/>
</dbReference>
<dbReference type="VEuPathDB" id="AmoebaDB:FDP41_005483"/>
<dbReference type="Pfam" id="PF23953">
    <property type="entry name" value="TPR_COPA_B"/>
    <property type="match status" value="1"/>
</dbReference>
<dbReference type="InterPro" id="IPR016453">
    <property type="entry name" value="COPB2"/>
</dbReference>
<comment type="subcellular location">
    <subcellularLocation>
        <location evidence="1 13">Cytoplasmic vesicle</location>
        <location evidence="1 13">COPI-coated vesicle membrane</location>
        <topology evidence="1 13">Peripheral membrane protein</topology>
        <orientation evidence="1 13">Cytoplasmic side</orientation>
    </subcellularLocation>
    <subcellularLocation>
        <location evidence="13">Golgi apparatus membrane</location>
        <topology evidence="13">Peripheral membrane protein</topology>
        <orientation evidence="13">Cytoplasmic side</orientation>
    </subcellularLocation>
    <text evidence="13">The coatomer is cytoplasmic or polymerized on the cytoplasmic side of the Golgi, as well as on the vesicles/buds originating from it.</text>
</comment>
<dbReference type="VEuPathDB" id="AmoebaDB:NF0014160"/>
<dbReference type="EMBL" id="VFQX01000044">
    <property type="protein sequence ID" value="KAF0975489.1"/>
    <property type="molecule type" value="Genomic_DNA"/>
</dbReference>
<feature type="domain" description="COPA/B TPR" evidence="17">
    <location>
        <begin position="627"/>
        <end position="813"/>
    </location>
</feature>
<comment type="function">
    <text evidence="12 13">The coatomer is a cytosolic protein complex that binds to dilysine motifs and reversibly associates with Golgi non-clathrin-coated vesicles, which further mediate biosynthetic protein transport from the ER, via the Golgi up to the trans Golgi network. Coatomer complex is required for budding from Golgi membranes, and is essential for the retrograde Golgi-to-ER transport of dilysine-tagged proteins.</text>
</comment>
<sequence>MNRLDIKEKLIARSEHRVKSVDLHPTEPWLLSSYYNGNVTIHDITTKQIIKSFDVTDLPVRCAKFIPRKRWIVCGSDDHAIRVFNYNTMEKEREFEAHDDYIRSIAVHPTKPYILTCSDDMSIRLWDWEDKWRCVRKFEGHTHYVMHVVFNPKDPNVFASCSLDGLVRMWNIHTEQPNFTLQGHEKGINYIDFYHGVDKPFLISASDDMVAKVWDYQTKHCVQALDSHAHNVTTCCFHPKLPIIITASEDFTVNIYNSQTFKLIKTLNYNLERVWGMAYTLEDSRLALACDLGSVVLRLSKDTPVVAMDKKGKVTLALNNEVQQMTIKEPVVLSMTSSSGTSTSEYGHITTNTTTTSTTTPLSSGERLTNIPTKDMGCIDIYPESMEYDPKGHFISAVGGGDYVIYAAVSMRSKTYGNGEELVWSSVTSGCYAVRCKNNEIKIYKDFKEHKVFKPFFTPKQIFGGQLLGISSKDFICFYDWDSCQMIRNIGVSPRKVYWSDESANSSSVLLATENEFYILRYDALLVKNSLKNKTQEEDSQIEDSLILEYNVDEKIREGQWVGETFIYTNNDARLNYVIGGQVTTITHLENSKHFFLGYVAKHNRIYIMDKDRNILSFRLFIQVLQYESAILRGDLESASLLLPQIPQEEYNRLAKFLDAQGYKELALQVTRDDEHRFEIALQLNDLNNAYEIIKVSKSALETKWKQLGQLALSQSNIQLAQECFTHGNDYGGLLLLYTSTGDREGMKKLAELCLSNKHHVGYNNIAFMCFYLLGLVDQCIDLLIETGRVPEAALFARTFAPSQVSRVVQLWRSDLMGITSANITGSGNTGHGTPITTGSSQTESSSYKRSELSSQRLKSIAESLADPTDYSNLFPNFEDSLEIEKYLRENYYHKLEQNEFDSTMYSQVKQTMFGSDGNGVNWIEQYKQGGGGFNIALPTTMNNKEHDD</sequence>
<dbReference type="GO" id="GO:0030126">
    <property type="term" value="C:COPI vesicle coat"/>
    <property type="evidence" value="ECO:0007669"/>
    <property type="project" value="TreeGrafter"/>
</dbReference>
<keyword evidence="11 13" id="KW-0968">Cytoplasmic vesicle</keyword>
<feature type="compositionally biased region" description="Polar residues" evidence="15">
    <location>
        <begin position="835"/>
        <end position="844"/>
    </location>
</feature>
<dbReference type="VEuPathDB" id="AmoebaDB:NfTy_066600"/>
<dbReference type="GO" id="GO:0006890">
    <property type="term" value="P:retrograde vesicle-mediated transport, Golgi to endoplasmic reticulum"/>
    <property type="evidence" value="ECO:0007669"/>
    <property type="project" value="TreeGrafter"/>
</dbReference>
<dbReference type="OrthoDB" id="2150324at2759"/>
<evidence type="ECO:0000256" key="4">
    <source>
        <dbReference type="ARBA" id="ARBA00022490"/>
    </source>
</evidence>
<keyword evidence="4 13" id="KW-0963">Cytoplasm</keyword>
<dbReference type="Gene3D" id="2.130.10.10">
    <property type="entry name" value="YVTN repeat-like/Quinoprotein amine dehydrogenase"/>
    <property type="match status" value="1"/>
</dbReference>
<dbReference type="InterPro" id="IPR015943">
    <property type="entry name" value="WD40/YVTN_repeat-like_dom_sf"/>
</dbReference>
<dbReference type="Gene3D" id="1.25.40.470">
    <property type="match status" value="1"/>
</dbReference>
<dbReference type="Pfam" id="PF04053">
    <property type="entry name" value="B-prop_COPA_B_2nd"/>
    <property type="match status" value="1"/>
</dbReference>
<evidence type="ECO:0000256" key="1">
    <source>
        <dbReference type="ARBA" id="ARBA00004347"/>
    </source>
</evidence>
<dbReference type="RefSeq" id="XP_044560202.1">
    <property type="nucleotide sequence ID" value="XM_044709012.1"/>
</dbReference>
<feature type="repeat" description="WD" evidence="14">
    <location>
        <begin position="181"/>
        <end position="224"/>
    </location>
</feature>
<evidence type="ECO:0000256" key="7">
    <source>
        <dbReference type="ARBA" id="ARBA00022892"/>
    </source>
</evidence>
<feature type="domain" description="COPA/B second beta-propeller" evidence="16">
    <location>
        <begin position="366"/>
        <end position="610"/>
    </location>
</feature>
<dbReference type="SUPFAM" id="SSF50978">
    <property type="entry name" value="WD40 repeat-like"/>
    <property type="match status" value="2"/>
</dbReference>
<dbReference type="Proteomes" id="UP000444721">
    <property type="component" value="Unassembled WGS sequence"/>
</dbReference>
<evidence type="ECO:0000313" key="18">
    <source>
        <dbReference type="EMBL" id="KAF0975489.1"/>
    </source>
</evidence>
<keyword evidence="7 13" id="KW-0931">ER-Golgi transport</keyword>
<dbReference type="InterPro" id="IPR050844">
    <property type="entry name" value="Coatomer_complex_subunit"/>
</dbReference>
<gene>
    <name evidence="18" type="ORF">FDP41_005483</name>
</gene>
<feature type="region of interest" description="Disordered" evidence="15">
    <location>
        <begin position="338"/>
        <end position="366"/>
    </location>
</feature>
<reference evidence="18 19" key="1">
    <citation type="journal article" date="2019" name="Sci. Rep.">
        <title>Nanopore sequencing improves the draft genome of the human pathogenic amoeba Naegleria fowleri.</title>
        <authorList>
            <person name="Liechti N."/>
            <person name="Schurch N."/>
            <person name="Bruggmann R."/>
            <person name="Wittwer M."/>
        </authorList>
    </citation>
    <scope>NUCLEOTIDE SEQUENCE [LARGE SCALE GENOMIC DNA]</scope>
    <source>
        <strain evidence="18 19">ATCC 30894</strain>
    </source>
</reference>
<feature type="repeat" description="WD" evidence="14">
    <location>
        <begin position="95"/>
        <end position="127"/>
    </location>
</feature>
<evidence type="ECO:0000256" key="6">
    <source>
        <dbReference type="ARBA" id="ARBA00022737"/>
    </source>
</evidence>
<dbReference type="PIRSF" id="PIRSF005567">
    <property type="entry name" value="Coatomer_beta'_subunit"/>
    <property type="match status" value="1"/>
</dbReference>
<dbReference type="GeneID" id="68112701"/>
<evidence type="ECO:0000313" key="19">
    <source>
        <dbReference type="Proteomes" id="UP000444721"/>
    </source>
</evidence>
<evidence type="ECO:0000256" key="10">
    <source>
        <dbReference type="ARBA" id="ARBA00023136"/>
    </source>
</evidence>
<feature type="region of interest" description="Disordered" evidence="15">
    <location>
        <begin position="824"/>
        <end position="851"/>
    </location>
</feature>
<comment type="subunit">
    <text evidence="13">Oligomeric complex that consists of at least the alpha, beta, beta', gamma, delta, epsilon and zeta subunits.</text>
</comment>
<dbReference type="CDD" id="cd00200">
    <property type="entry name" value="WD40"/>
    <property type="match status" value="1"/>
</dbReference>
<evidence type="ECO:0000256" key="12">
    <source>
        <dbReference type="ARBA" id="ARBA00025536"/>
    </source>
</evidence>
<dbReference type="PROSITE" id="PS50294">
    <property type="entry name" value="WD_REPEATS_REGION"/>
    <property type="match status" value="2"/>
</dbReference>
<evidence type="ECO:0000259" key="16">
    <source>
        <dbReference type="Pfam" id="PF04053"/>
    </source>
</evidence>
<comment type="similarity">
    <text evidence="2 13">Belongs to the WD repeat COPB2 family.</text>
</comment>
<keyword evidence="8 13" id="KW-0653">Protein transport</keyword>
<evidence type="ECO:0000256" key="2">
    <source>
        <dbReference type="ARBA" id="ARBA00010844"/>
    </source>
</evidence>
<dbReference type="GO" id="GO:0006886">
    <property type="term" value="P:intracellular protein transport"/>
    <property type="evidence" value="ECO:0007669"/>
    <property type="project" value="UniProtKB-UniRule"/>
</dbReference>
<evidence type="ECO:0000256" key="15">
    <source>
        <dbReference type="SAM" id="MobiDB-lite"/>
    </source>
</evidence>
<keyword evidence="10 13" id="KW-0472">Membrane</keyword>
<dbReference type="OMA" id="YVDYYPQ"/>
<comment type="caution">
    <text evidence="18">The sequence shown here is derived from an EMBL/GenBank/DDBJ whole genome shotgun (WGS) entry which is preliminary data.</text>
</comment>
<feature type="repeat" description="WD" evidence="14">
    <location>
        <begin position="138"/>
        <end position="180"/>
    </location>
</feature>
<accession>A0A6A5BRB5</accession>
<proteinExistence type="inferred from homology"/>